<protein>
    <recommendedName>
        <fullName evidence="2">Alginate export domain-containing protein</fullName>
    </recommendedName>
</protein>
<sequence length="445" mass="49810">MNLEGYAHTNPSQFKTPTDWMYSVDERKPLFRFTMEMDFSDRLYFSTSVDIGVSSAHDNDPTDSTTTIGAFASGTVSLQQSAYRYQKYLLPNIPLSGSDNMLSDWPRESQLSLAGDWWSLTTGRGALNWGSGKTGNLVLGSHITNHNHLKASFFAEQVKLELLYLFLPNLTKETEQRLFLGHRLEAQPASWARIAITENVMYQGSTLTLAYLDPTYIYHNLYDSSHLNAIASLEVDLAIRPALSLHGQFALDQFQLPNETSSIANAMAALVNLSYSWEQKGFWTARAEVATTDPAMYRREGIDFLVARGLHNNGNPVIIDYLGYQYGSDSQVFALSLAYDNLTNLDLLLSTTLHRQGEVDYLTSHNTADDNNLQPNKKGPAPYGPIVKETLVVGLKGTYSPSWKERLSFYGQLDWIGRRTYTKATKSGSNHRSDLQLSLGCSLTF</sequence>
<accession>A0A644YGY2</accession>
<dbReference type="InterPro" id="IPR038636">
    <property type="entry name" value="Wzi_sf"/>
</dbReference>
<reference evidence="1" key="1">
    <citation type="submission" date="2019-08" db="EMBL/GenBank/DDBJ databases">
        <authorList>
            <person name="Kucharzyk K."/>
            <person name="Murdoch R.W."/>
            <person name="Higgins S."/>
            <person name="Loffler F."/>
        </authorList>
    </citation>
    <scope>NUCLEOTIDE SEQUENCE</scope>
</reference>
<proteinExistence type="predicted"/>
<name>A0A644YGY2_9ZZZZ</name>
<evidence type="ECO:0000313" key="1">
    <source>
        <dbReference type="EMBL" id="MPM27872.1"/>
    </source>
</evidence>
<organism evidence="1">
    <name type="scientific">bioreactor metagenome</name>
    <dbReference type="NCBI Taxonomy" id="1076179"/>
    <lineage>
        <taxon>unclassified sequences</taxon>
        <taxon>metagenomes</taxon>
        <taxon>ecological metagenomes</taxon>
    </lineage>
</organism>
<dbReference type="EMBL" id="VSSQ01005107">
    <property type="protein sequence ID" value="MPM27872.1"/>
    <property type="molecule type" value="Genomic_DNA"/>
</dbReference>
<evidence type="ECO:0008006" key="2">
    <source>
        <dbReference type="Google" id="ProtNLM"/>
    </source>
</evidence>
<dbReference type="AlphaFoldDB" id="A0A644YGY2"/>
<comment type="caution">
    <text evidence="1">The sequence shown here is derived from an EMBL/GenBank/DDBJ whole genome shotgun (WGS) entry which is preliminary data.</text>
</comment>
<dbReference type="Gene3D" id="2.40.160.130">
    <property type="entry name" value="Capsule assembly protein Wzi"/>
    <property type="match status" value="1"/>
</dbReference>
<gene>
    <name evidence="1" type="ORF">SDC9_74387</name>
</gene>